<evidence type="ECO:0000313" key="2">
    <source>
        <dbReference type="Proteomes" id="UP000178993"/>
    </source>
</evidence>
<protein>
    <submittedName>
        <fullName evidence="1">Uncharacterized protein</fullName>
    </submittedName>
</protein>
<gene>
    <name evidence="1" type="ORF">A3E17_03815</name>
</gene>
<comment type="caution">
    <text evidence="1">The sequence shown here is derived from an EMBL/GenBank/DDBJ whole genome shotgun (WGS) entry which is preliminary data.</text>
</comment>
<dbReference type="Proteomes" id="UP000178993">
    <property type="component" value="Unassembled WGS sequence"/>
</dbReference>
<reference evidence="1 2" key="1">
    <citation type="journal article" date="2016" name="Nat. Commun.">
        <title>Thousands of microbial genomes shed light on interconnected biogeochemical processes in an aquifer system.</title>
        <authorList>
            <person name="Anantharaman K."/>
            <person name="Brown C.T."/>
            <person name="Hug L.A."/>
            <person name="Sharon I."/>
            <person name="Castelle C.J."/>
            <person name="Probst A.J."/>
            <person name="Thomas B.C."/>
            <person name="Singh A."/>
            <person name="Wilkins M.J."/>
            <person name="Karaoz U."/>
            <person name="Brodie E.L."/>
            <person name="Williams K.H."/>
            <person name="Hubbard S.S."/>
            <person name="Banfield J.F."/>
        </authorList>
    </citation>
    <scope>NUCLEOTIDE SEQUENCE [LARGE SCALE GENOMIC DNA]</scope>
</reference>
<dbReference type="EMBL" id="MEXL01000040">
    <property type="protein sequence ID" value="OGD01660.1"/>
    <property type="molecule type" value="Genomic_DNA"/>
</dbReference>
<proteinExistence type="predicted"/>
<accession>A0A1F4Z655</accession>
<dbReference type="AlphaFoldDB" id="A0A1F4Z655"/>
<sequence>MGVEAQMQRALDQLTEIQHANSVAELLLDAHKSQGFWGRIFRREAEGHQLLVRLLSEKGHENLAAEVEEKHNYAAVARTFLEISRGKMQIIEVPKR</sequence>
<organism evidence="1 2">
    <name type="scientific">Candidatus Amesbacteria bacterium RIFCSPHIGHO2_12_FULL_48_14</name>
    <dbReference type="NCBI Taxonomy" id="1797257"/>
    <lineage>
        <taxon>Bacteria</taxon>
        <taxon>Candidatus Amesiibacteriota</taxon>
    </lineage>
</organism>
<name>A0A1F4Z655_9BACT</name>
<evidence type="ECO:0000313" key="1">
    <source>
        <dbReference type="EMBL" id="OGD01660.1"/>
    </source>
</evidence>